<dbReference type="Pfam" id="PF20124">
    <property type="entry name" value="DUF6514"/>
    <property type="match status" value="1"/>
</dbReference>
<proteinExistence type="predicted"/>
<dbReference type="Proteomes" id="UP000886741">
    <property type="component" value="Unassembled WGS sequence"/>
</dbReference>
<accession>A0A9D1F955</accession>
<gene>
    <name evidence="1" type="ORF">IAA83_04670</name>
</gene>
<name>A0A9D1F955_9FIRM</name>
<evidence type="ECO:0000313" key="1">
    <source>
        <dbReference type="EMBL" id="HIS64649.1"/>
    </source>
</evidence>
<reference evidence="1" key="1">
    <citation type="submission" date="2020-10" db="EMBL/GenBank/DDBJ databases">
        <authorList>
            <person name="Gilroy R."/>
        </authorList>
    </citation>
    <scope>NUCLEOTIDE SEQUENCE</scope>
    <source>
        <strain evidence="1">ChiBcec16-1751</strain>
    </source>
</reference>
<dbReference type="AlphaFoldDB" id="A0A9D1F955"/>
<reference evidence="1" key="2">
    <citation type="journal article" date="2021" name="PeerJ">
        <title>Extensive microbial diversity within the chicken gut microbiome revealed by metagenomics and culture.</title>
        <authorList>
            <person name="Gilroy R."/>
            <person name="Ravi A."/>
            <person name="Getino M."/>
            <person name="Pursley I."/>
            <person name="Horton D.L."/>
            <person name="Alikhan N.F."/>
            <person name="Baker D."/>
            <person name="Gharbi K."/>
            <person name="Hall N."/>
            <person name="Watson M."/>
            <person name="Adriaenssens E.M."/>
            <person name="Foster-Nyarko E."/>
            <person name="Jarju S."/>
            <person name="Secka A."/>
            <person name="Antonio M."/>
            <person name="Oren A."/>
            <person name="Chaudhuri R.R."/>
            <person name="La Ragione R."/>
            <person name="Hildebrand F."/>
            <person name="Pallen M.J."/>
        </authorList>
    </citation>
    <scope>NUCLEOTIDE SEQUENCE</scope>
    <source>
        <strain evidence="1">ChiBcec16-1751</strain>
    </source>
</reference>
<dbReference type="InterPro" id="IPR017016">
    <property type="entry name" value="UCP033595"/>
</dbReference>
<protein>
    <submittedName>
        <fullName evidence="1">Uncharacterized protein</fullName>
    </submittedName>
</protein>
<organism evidence="1 2">
    <name type="scientific">Candidatus Avoscillospira avistercoris</name>
    <dbReference type="NCBI Taxonomy" id="2840707"/>
    <lineage>
        <taxon>Bacteria</taxon>
        <taxon>Bacillati</taxon>
        <taxon>Bacillota</taxon>
        <taxon>Clostridia</taxon>
        <taxon>Eubacteriales</taxon>
        <taxon>Oscillospiraceae</taxon>
        <taxon>Oscillospiraceae incertae sedis</taxon>
        <taxon>Candidatus Avoscillospira</taxon>
    </lineage>
</organism>
<dbReference type="EMBL" id="DVJJ01000074">
    <property type="protein sequence ID" value="HIS64649.1"/>
    <property type="molecule type" value="Genomic_DNA"/>
</dbReference>
<evidence type="ECO:0000313" key="2">
    <source>
        <dbReference type="Proteomes" id="UP000886741"/>
    </source>
</evidence>
<sequence>MNKTLVRTALTTDQTGRSVQLDYYLLSEYTAGLEQYGTEVVLRRGREDERCAVGCITPLASSMTRIIGLLAEATVTPTGLRDVLEDIL</sequence>
<comment type="caution">
    <text evidence="1">The sequence shown here is derived from an EMBL/GenBank/DDBJ whole genome shotgun (WGS) entry which is preliminary data.</text>
</comment>